<dbReference type="RefSeq" id="WP_172833024.1">
    <property type="nucleotide sequence ID" value="NZ_LT629777.1"/>
</dbReference>
<evidence type="ECO:0000256" key="1">
    <source>
        <dbReference type="SAM" id="MobiDB-lite"/>
    </source>
</evidence>
<evidence type="ECO:0000313" key="3">
    <source>
        <dbReference type="Proteomes" id="UP000199524"/>
    </source>
</evidence>
<organism evidence="2 3">
    <name type="scientific">Pseudomonas asplenii</name>
    <dbReference type="NCBI Taxonomy" id="53407"/>
    <lineage>
        <taxon>Bacteria</taxon>
        <taxon>Pseudomonadati</taxon>
        <taxon>Pseudomonadota</taxon>
        <taxon>Gammaproteobacteria</taxon>
        <taxon>Pseudomonadales</taxon>
        <taxon>Pseudomonadaceae</taxon>
        <taxon>Pseudomonas</taxon>
    </lineage>
</organism>
<evidence type="ECO:0000313" key="2">
    <source>
        <dbReference type="EMBL" id="SDS88344.1"/>
    </source>
</evidence>
<protein>
    <submittedName>
        <fullName evidence="2">Uncharacterized protein</fullName>
    </submittedName>
</protein>
<gene>
    <name evidence="2" type="ORF">SAMN05216598_3111</name>
</gene>
<dbReference type="GeneID" id="300210726"/>
<feature type="region of interest" description="Disordered" evidence="1">
    <location>
        <begin position="1"/>
        <end position="50"/>
    </location>
</feature>
<feature type="compositionally biased region" description="Basic and acidic residues" evidence="1">
    <location>
        <begin position="7"/>
        <end position="17"/>
    </location>
</feature>
<reference evidence="3" key="1">
    <citation type="submission" date="2016-10" db="EMBL/GenBank/DDBJ databases">
        <authorList>
            <person name="Varghese N."/>
            <person name="Submissions S."/>
        </authorList>
    </citation>
    <scope>NUCLEOTIDE SEQUENCE [LARGE SCALE GENOMIC DNA]</scope>
    <source>
        <strain evidence="3">ATCC 23835</strain>
    </source>
</reference>
<dbReference type="Proteomes" id="UP000199524">
    <property type="component" value="Chromosome I"/>
</dbReference>
<sequence length="50" mass="5205">MANTPKSPKDANSDRKNPNRGALGTNAVWDKAQGNRGKQLNPNQGGGKGS</sequence>
<dbReference type="EMBL" id="LT629777">
    <property type="protein sequence ID" value="SDS88344.1"/>
    <property type="molecule type" value="Genomic_DNA"/>
</dbReference>
<dbReference type="AlphaFoldDB" id="A0A1H1VTU5"/>
<name>A0A1H1VTU5_9PSED</name>
<proteinExistence type="predicted"/>
<accession>A0A1H1VTU5</accession>
<keyword evidence="3" id="KW-1185">Reference proteome</keyword>